<keyword evidence="6 7" id="KW-0472">Membrane</keyword>
<evidence type="ECO:0000256" key="4">
    <source>
        <dbReference type="ARBA" id="ARBA00022692"/>
    </source>
</evidence>
<dbReference type="eggNOG" id="COG2855">
    <property type="taxonomic scope" value="Bacteria"/>
</dbReference>
<feature type="transmembrane region" description="Helical" evidence="7">
    <location>
        <begin position="256"/>
        <end position="274"/>
    </location>
</feature>
<dbReference type="Pfam" id="PF03601">
    <property type="entry name" value="Cons_hypoth698"/>
    <property type="match status" value="1"/>
</dbReference>
<keyword evidence="4 7" id="KW-0812">Transmembrane</keyword>
<evidence type="ECO:0000256" key="7">
    <source>
        <dbReference type="SAM" id="Phobius"/>
    </source>
</evidence>
<dbReference type="AlphaFoldDB" id="D3PE72"/>
<sequence length="313" mass="34004">MNKKLLKIVYLLAFLICALPFMESTYALLLGLFLALVFTNPFPTFTAKSSKQLLKISVIGLGFGVNFYQVLEVGKHSILLTFSTIITTLFIGYFLGKLYKIEQKTSTLISFGTAICGGSAIAAMAPAIDADNNSIAISLATVFTLNAVALIIFPIIGHLLHLSQSQFGLFAALAIHDTSSVVGAASIYGATALSIGTTVKLTRALWIAPFAFTAGLINGKKNNKISFPLFILGFILAAFLSSYLPQYSDFWHKLNFVAKRLLVMTLFLIGTGLSKETLREVGIKPLLQGVSLWFIVTIGTLTLIFLNILNYPR</sequence>
<evidence type="ECO:0000256" key="6">
    <source>
        <dbReference type="ARBA" id="ARBA00023136"/>
    </source>
</evidence>
<comment type="similarity">
    <text evidence="2">Belongs to the UPF0324 family.</text>
</comment>
<feature type="transmembrane region" description="Helical" evidence="7">
    <location>
        <begin position="225"/>
        <end position="244"/>
    </location>
</feature>
<evidence type="ECO:0000256" key="5">
    <source>
        <dbReference type="ARBA" id="ARBA00022989"/>
    </source>
</evidence>
<dbReference type="HOGENOM" id="CLU_033541_2_0_0"/>
<dbReference type="PANTHER" id="PTHR30106:SF1">
    <property type="entry name" value="UPF0324 MEMBRANE PROTEIN FN0533"/>
    <property type="match status" value="1"/>
</dbReference>
<reference evidence="8 9" key="1">
    <citation type="journal article" date="2010" name="DNA Res.">
        <title>Bacterial lifestyle in a deep-sea hydrothermal vent chimney revealed by the genome sequence of the thermophilic bacterium Deferribacter desulfuricans SSM1.</title>
        <authorList>
            <person name="Takaki Y."/>
            <person name="Shimamura S."/>
            <person name="Nakagawa S."/>
            <person name="Fukuhara Y."/>
            <person name="Horikawa H."/>
            <person name="Ankai A."/>
            <person name="Harada T."/>
            <person name="Hosoyama A."/>
            <person name="Oguchi A."/>
            <person name="Fukui S."/>
            <person name="Fujita N."/>
            <person name="Takami H."/>
            <person name="Takai K."/>
        </authorList>
    </citation>
    <scope>NUCLEOTIDE SEQUENCE [LARGE SCALE GENOMIC DNA]</scope>
    <source>
        <strain evidence="9">DSM 14783 / JCM 11476 / NBRC 101012 / SSM1</strain>
    </source>
</reference>
<feature type="transmembrane region" description="Helical" evidence="7">
    <location>
        <begin position="134"/>
        <end position="160"/>
    </location>
</feature>
<keyword evidence="9" id="KW-1185">Reference proteome</keyword>
<evidence type="ECO:0000256" key="2">
    <source>
        <dbReference type="ARBA" id="ARBA00007977"/>
    </source>
</evidence>
<comment type="subcellular location">
    <subcellularLocation>
        <location evidence="1">Cell membrane</location>
        <topology evidence="1">Multi-pass membrane protein</topology>
    </subcellularLocation>
</comment>
<feature type="transmembrane region" description="Helical" evidence="7">
    <location>
        <begin position="167"/>
        <end position="189"/>
    </location>
</feature>
<feature type="transmembrane region" description="Helical" evidence="7">
    <location>
        <begin position="286"/>
        <end position="309"/>
    </location>
</feature>
<dbReference type="InterPro" id="IPR018383">
    <property type="entry name" value="UPF0324_pro"/>
</dbReference>
<feature type="transmembrane region" description="Helical" evidence="7">
    <location>
        <begin position="77"/>
        <end position="96"/>
    </location>
</feature>
<dbReference type="OrthoDB" id="9811391at2"/>
<evidence type="ECO:0000256" key="1">
    <source>
        <dbReference type="ARBA" id="ARBA00004651"/>
    </source>
</evidence>
<gene>
    <name evidence="8" type="ordered locus">DEFDS_1435</name>
</gene>
<dbReference type="Proteomes" id="UP000001520">
    <property type="component" value="Chromosome"/>
</dbReference>
<protein>
    <recommendedName>
        <fullName evidence="10">Sulfate exporter family transporter</fullName>
    </recommendedName>
</protein>
<dbReference type="STRING" id="639282.DEFDS_1435"/>
<accession>D3PE72</accession>
<organism evidence="8 9">
    <name type="scientific">Deferribacter desulfuricans (strain DSM 14783 / JCM 11476 / NBRC 101012 / SSM1)</name>
    <dbReference type="NCBI Taxonomy" id="639282"/>
    <lineage>
        <taxon>Bacteria</taxon>
        <taxon>Pseudomonadati</taxon>
        <taxon>Deferribacterota</taxon>
        <taxon>Deferribacteres</taxon>
        <taxon>Deferribacterales</taxon>
        <taxon>Deferribacteraceae</taxon>
        <taxon>Deferribacter</taxon>
    </lineage>
</organism>
<keyword evidence="5 7" id="KW-1133">Transmembrane helix</keyword>
<dbReference type="RefSeq" id="WP_013008141.1">
    <property type="nucleotide sequence ID" value="NC_013939.1"/>
</dbReference>
<feature type="transmembrane region" description="Helical" evidence="7">
    <location>
        <begin position="108"/>
        <end position="128"/>
    </location>
</feature>
<dbReference type="EMBL" id="AP011529">
    <property type="protein sequence ID" value="BAI80895.1"/>
    <property type="molecule type" value="Genomic_DNA"/>
</dbReference>
<dbReference type="GO" id="GO:0005886">
    <property type="term" value="C:plasma membrane"/>
    <property type="evidence" value="ECO:0007669"/>
    <property type="project" value="UniProtKB-SubCell"/>
</dbReference>
<evidence type="ECO:0000313" key="8">
    <source>
        <dbReference type="EMBL" id="BAI80895.1"/>
    </source>
</evidence>
<dbReference type="PANTHER" id="PTHR30106">
    <property type="entry name" value="INNER MEMBRANE PROTEIN YEIH-RELATED"/>
    <property type="match status" value="1"/>
</dbReference>
<dbReference type="KEGG" id="ddf:DEFDS_1435"/>
<proteinExistence type="inferred from homology"/>
<name>D3PE72_DEFDS</name>
<evidence type="ECO:0008006" key="10">
    <source>
        <dbReference type="Google" id="ProtNLM"/>
    </source>
</evidence>
<keyword evidence="3" id="KW-1003">Cell membrane</keyword>
<evidence type="ECO:0000256" key="3">
    <source>
        <dbReference type="ARBA" id="ARBA00022475"/>
    </source>
</evidence>
<evidence type="ECO:0000313" key="9">
    <source>
        <dbReference type="Proteomes" id="UP000001520"/>
    </source>
</evidence>